<name>A0A844G9X5_9NEIS</name>
<organism evidence="1 2">
    <name type="scientific">Paludibacterium denitrificans</name>
    <dbReference type="NCBI Taxonomy" id="2675226"/>
    <lineage>
        <taxon>Bacteria</taxon>
        <taxon>Pseudomonadati</taxon>
        <taxon>Pseudomonadota</taxon>
        <taxon>Betaproteobacteria</taxon>
        <taxon>Neisseriales</taxon>
        <taxon>Chromobacteriaceae</taxon>
        <taxon>Paludibacterium</taxon>
    </lineage>
</organism>
<dbReference type="AlphaFoldDB" id="A0A844G9X5"/>
<dbReference type="Proteomes" id="UP000446658">
    <property type="component" value="Unassembled WGS sequence"/>
</dbReference>
<accession>A0A844G9X5</accession>
<comment type="caution">
    <text evidence="1">The sequence shown here is derived from an EMBL/GenBank/DDBJ whole genome shotgun (WGS) entry which is preliminary data.</text>
</comment>
<evidence type="ECO:0000313" key="1">
    <source>
        <dbReference type="EMBL" id="MTD32419.1"/>
    </source>
</evidence>
<proteinExistence type="predicted"/>
<protein>
    <submittedName>
        <fullName evidence="1">Uncharacterized protein</fullName>
    </submittedName>
</protein>
<gene>
    <name evidence="1" type="ORF">GKE73_01290</name>
</gene>
<evidence type="ECO:0000313" key="2">
    <source>
        <dbReference type="Proteomes" id="UP000446658"/>
    </source>
</evidence>
<sequence length="98" mass="10711">MTTRRLCLDLSKPLPLELFADPIDAAIVLSLFSDSRAPATEKRIDPRGWWGDALAEQPGDTGAAACGCWPAAPRMFQRHCAMPRTTPKSPSNGWWTTG</sequence>
<dbReference type="EMBL" id="WLYX01000001">
    <property type="protein sequence ID" value="MTD32419.1"/>
    <property type="molecule type" value="Genomic_DNA"/>
</dbReference>
<keyword evidence="2" id="KW-1185">Reference proteome</keyword>
<reference evidence="1 2" key="1">
    <citation type="submission" date="2019-11" db="EMBL/GenBank/DDBJ databases">
        <title>Draft genome sequence of Paludibacterium sp. dN18-1.</title>
        <authorList>
            <person name="Im W.-T."/>
        </authorList>
    </citation>
    <scope>NUCLEOTIDE SEQUENCE [LARGE SCALE GENOMIC DNA]</scope>
    <source>
        <strain evidence="2">dN 18-1</strain>
    </source>
</reference>